<dbReference type="InterPro" id="IPR050492">
    <property type="entry name" value="Bact_metal-bind_prot9"/>
</dbReference>
<feature type="region of interest" description="Disordered" evidence="6">
    <location>
        <begin position="113"/>
        <end position="191"/>
    </location>
</feature>
<evidence type="ECO:0000313" key="8">
    <source>
        <dbReference type="EMBL" id="SIN87582.1"/>
    </source>
</evidence>
<dbReference type="PANTHER" id="PTHR42953">
    <property type="entry name" value="HIGH-AFFINITY ZINC UPTAKE SYSTEM PROTEIN ZNUA-RELATED"/>
    <property type="match status" value="1"/>
</dbReference>
<dbReference type="PANTHER" id="PTHR42953:SF3">
    <property type="entry name" value="HIGH-AFFINITY ZINC UPTAKE SYSTEM PROTEIN ZNUA"/>
    <property type="match status" value="1"/>
</dbReference>
<dbReference type="Gene3D" id="3.40.50.1980">
    <property type="entry name" value="Nitrogenase molybdenum iron protein domain"/>
    <property type="match status" value="2"/>
</dbReference>
<feature type="signal peptide" evidence="7">
    <location>
        <begin position="1"/>
        <end position="18"/>
    </location>
</feature>
<proteinExistence type="inferred from homology"/>
<dbReference type="GO" id="GO:0006829">
    <property type="term" value="P:zinc ion transport"/>
    <property type="evidence" value="ECO:0007669"/>
    <property type="project" value="UniProtKB-KW"/>
</dbReference>
<organism evidence="8 9">
    <name type="scientific">Vannielia litorea</name>
    <dbReference type="NCBI Taxonomy" id="1217970"/>
    <lineage>
        <taxon>Bacteria</taxon>
        <taxon>Pseudomonadati</taxon>
        <taxon>Pseudomonadota</taxon>
        <taxon>Alphaproteobacteria</taxon>
        <taxon>Rhodobacterales</taxon>
        <taxon>Paracoccaceae</taxon>
        <taxon>Vannielia</taxon>
    </lineage>
</organism>
<reference evidence="9" key="1">
    <citation type="submission" date="2016-11" db="EMBL/GenBank/DDBJ databases">
        <authorList>
            <person name="Varghese N."/>
            <person name="Submissions S."/>
        </authorList>
    </citation>
    <scope>NUCLEOTIDE SEQUENCE [LARGE SCALE GENOMIC DNA]</scope>
    <source>
        <strain evidence="9">DSM 29440</strain>
    </source>
</reference>
<dbReference type="RefSeq" id="WP_074255275.1">
    <property type="nucleotide sequence ID" value="NZ_FSRL01000001.1"/>
</dbReference>
<dbReference type="InterPro" id="IPR006127">
    <property type="entry name" value="ZnuA-like"/>
</dbReference>
<accession>A0A1N6EWW4</accession>
<dbReference type="GO" id="GO:0046872">
    <property type="term" value="F:metal ion binding"/>
    <property type="evidence" value="ECO:0007669"/>
    <property type="project" value="InterPro"/>
</dbReference>
<keyword evidence="5" id="KW-0406">Ion transport</keyword>
<evidence type="ECO:0000256" key="5">
    <source>
        <dbReference type="ARBA" id="ARBA00022906"/>
    </source>
</evidence>
<dbReference type="SUPFAM" id="SSF53807">
    <property type="entry name" value="Helical backbone' metal receptor"/>
    <property type="match status" value="1"/>
</dbReference>
<evidence type="ECO:0000256" key="6">
    <source>
        <dbReference type="SAM" id="MobiDB-lite"/>
    </source>
</evidence>
<keyword evidence="5" id="KW-0862">Zinc</keyword>
<name>A0A1N6EWW4_9RHOB</name>
<dbReference type="Proteomes" id="UP000184932">
    <property type="component" value="Unassembled WGS sequence"/>
</dbReference>
<dbReference type="OrthoDB" id="7346865at2"/>
<gene>
    <name evidence="8" type="ORF">SAMN05444002_1176</name>
</gene>
<sequence length="351" mass="37949">MRILPSLAALVAATPALAEPKVIADLPPVHSLVAKVMEGVGTPSLLLDQGGSGHGLSLRPSQAAAAQEADLIFWIGPAMSPALEKPFETLAENAHVIALMEQPGTLLIDSTSAEPHKHEGEEGHDAHEHAEHAEEGHEEHEHEEHAEEGHEDHDHEEHAEEGHEEHEHEEHAEEGHEGHDHGPEDPHVWLSPDNARTWLALIAEELAEHDPDNAATYQANAEAASAELDTLIGEIEATLEPVEGREYLSTHRAFAYFEARFHIAPAHALTGIDGGVTGPRAMEEVRHAAEEGITCLITEPDTAEATVRTLTEGTDLKAHFLDPLGRDLTPGPNQYTELLQALATGYADCLK</sequence>
<keyword evidence="3" id="KW-0813">Transport</keyword>
<dbReference type="EMBL" id="FSRL01000001">
    <property type="protein sequence ID" value="SIN87582.1"/>
    <property type="molecule type" value="Genomic_DNA"/>
</dbReference>
<feature type="chain" id="PRO_5009935772" description="High-affinity zinc uptake system protein ZnuA" evidence="7">
    <location>
        <begin position="19"/>
        <end position="351"/>
    </location>
</feature>
<evidence type="ECO:0000256" key="2">
    <source>
        <dbReference type="ARBA" id="ARBA00015915"/>
    </source>
</evidence>
<protein>
    <recommendedName>
        <fullName evidence="2">High-affinity zinc uptake system protein ZnuA</fullName>
    </recommendedName>
</protein>
<keyword evidence="9" id="KW-1185">Reference proteome</keyword>
<dbReference type="Pfam" id="PF01297">
    <property type="entry name" value="ZnuA"/>
    <property type="match status" value="1"/>
</dbReference>
<evidence type="ECO:0000256" key="1">
    <source>
        <dbReference type="ARBA" id="ARBA00011028"/>
    </source>
</evidence>
<dbReference type="STRING" id="1217970.SAMN05444002_1176"/>
<keyword evidence="5" id="KW-0864">Zinc transport</keyword>
<dbReference type="AlphaFoldDB" id="A0A1N6EWW4"/>
<evidence type="ECO:0000256" key="4">
    <source>
        <dbReference type="ARBA" id="ARBA00022729"/>
    </source>
</evidence>
<keyword evidence="4 7" id="KW-0732">Signal</keyword>
<evidence type="ECO:0000256" key="7">
    <source>
        <dbReference type="SAM" id="SignalP"/>
    </source>
</evidence>
<evidence type="ECO:0000256" key="3">
    <source>
        <dbReference type="ARBA" id="ARBA00022448"/>
    </source>
</evidence>
<feature type="compositionally biased region" description="Basic and acidic residues" evidence="6">
    <location>
        <begin position="114"/>
        <end position="187"/>
    </location>
</feature>
<evidence type="ECO:0000313" key="9">
    <source>
        <dbReference type="Proteomes" id="UP000184932"/>
    </source>
</evidence>
<comment type="similarity">
    <text evidence="1">Belongs to the bacterial solute-binding protein 9 family.</text>
</comment>